<protein>
    <recommendedName>
        <fullName evidence="3">RBP protein</fullName>
    </recommendedName>
</protein>
<reference evidence="2" key="2">
    <citation type="submission" date="2013-04" db="EMBL/GenBank/DDBJ databases">
        <title>Genomic mechanisms accounting for the adaptation to parasitism in nematode-trapping fungi.</title>
        <authorList>
            <person name="Ahren D.G."/>
        </authorList>
    </citation>
    <scope>NUCLEOTIDE SEQUENCE [LARGE SCALE GENOMIC DNA]</scope>
    <source>
        <strain evidence="2">CBS 200.50</strain>
    </source>
</reference>
<dbReference type="Proteomes" id="UP000015100">
    <property type="component" value="Unassembled WGS sequence"/>
</dbReference>
<evidence type="ECO:0000313" key="1">
    <source>
        <dbReference type="EMBL" id="EPS39807.1"/>
    </source>
</evidence>
<dbReference type="EMBL" id="AQGS01000443">
    <property type="protein sequence ID" value="EPS39807.1"/>
    <property type="molecule type" value="Genomic_DNA"/>
</dbReference>
<dbReference type="eggNOG" id="ENOG502SVC7">
    <property type="taxonomic scope" value="Eukaryota"/>
</dbReference>
<evidence type="ECO:0008006" key="3">
    <source>
        <dbReference type="Google" id="ProtNLM"/>
    </source>
</evidence>
<comment type="caution">
    <text evidence="1">The sequence shown here is derived from an EMBL/GenBank/DDBJ whole genome shotgun (WGS) entry which is preliminary data.</text>
</comment>
<proteinExistence type="predicted"/>
<dbReference type="OMA" id="RTHIASM"/>
<evidence type="ECO:0000313" key="2">
    <source>
        <dbReference type="Proteomes" id="UP000015100"/>
    </source>
</evidence>
<dbReference type="OrthoDB" id="5271370at2759"/>
<dbReference type="AlphaFoldDB" id="S8BWV3"/>
<gene>
    <name evidence="1" type="ORF">H072_6337</name>
</gene>
<keyword evidence="2" id="KW-1185">Reference proteome</keyword>
<name>S8BWV3_DACHA</name>
<reference evidence="1 2" key="1">
    <citation type="journal article" date="2013" name="PLoS Genet.">
        <title>Genomic mechanisms accounting for the adaptation to parasitism in nematode-trapping fungi.</title>
        <authorList>
            <person name="Meerupati T."/>
            <person name="Andersson K.M."/>
            <person name="Friman E."/>
            <person name="Kumar D."/>
            <person name="Tunlid A."/>
            <person name="Ahren D."/>
        </authorList>
    </citation>
    <scope>NUCLEOTIDE SEQUENCE [LARGE SCALE GENOMIC DNA]</scope>
    <source>
        <strain evidence="1 2">CBS 200.50</strain>
    </source>
</reference>
<sequence>MPSQLHIDEEIVSAGSRWIMTEEERTHIASILNLDDITAAGMTAHNMSRSRMTCKSCGKRSGLDDLVSSADKMGIHSHEFMVDVIFNGPHGSNPMHAVDCSSCGDTFEGVVGWTDTPIVWRA</sequence>
<accession>S8BWV3</accession>
<dbReference type="HOGENOM" id="CLU_124530_0_0_1"/>
<organism evidence="1 2">
    <name type="scientific">Dactylellina haptotyla (strain CBS 200.50)</name>
    <name type="common">Nematode-trapping fungus</name>
    <name type="synonym">Monacrosporium haptotylum</name>
    <dbReference type="NCBI Taxonomy" id="1284197"/>
    <lineage>
        <taxon>Eukaryota</taxon>
        <taxon>Fungi</taxon>
        <taxon>Dikarya</taxon>
        <taxon>Ascomycota</taxon>
        <taxon>Pezizomycotina</taxon>
        <taxon>Orbiliomycetes</taxon>
        <taxon>Orbiliales</taxon>
        <taxon>Orbiliaceae</taxon>
        <taxon>Dactylellina</taxon>
    </lineage>
</organism>